<dbReference type="Proteomes" id="UP000002219">
    <property type="component" value="Chromosome 1"/>
</dbReference>
<keyword evidence="5 9" id="KW-0326">Glycosidase</keyword>
<evidence type="ECO:0000256" key="2">
    <source>
        <dbReference type="ARBA" id="ARBA00006285"/>
    </source>
</evidence>
<dbReference type="PANTHER" id="PTHR22600:SF57">
    <property type="entry name" value="BETA-N-ACETYLHEXOSAMINIDASE"/>
    <property type="match status" value="1"/>
</dbReference>
<evidence type="ECO:0000256" key="6">
    <source>
        <dbReference type="PIRSR" id="PIRSR625705-1"/>
    </source>
</evidence>
<dbReference type="GeneID" id="91484943"/>
<dbReference type="Pfam" id="PF02838">
    <property type="entry name" value="Glyco_hydro_20b"/>
    <property type="match status" value="1"/>
</dbReference>
<evidence type="ECO:0000256" key="3">
    <source>
        <dbReference type="ARBA" id="ARBA00012663"/>
    </source>
</evidence>
<sequence length="527" mass="57909">MPDDASRPAVIPVPTLTEPRPGALRLDRGLSLRVEPEAALAGALLREVLAPLTGPGAGGGPGGGPAPVTVRVDPRRAREHGYTLTVDTDGVEIVGADPVGAFHGAQTLRQLLPARLWRTGASARGAGIPCTRVEDHPRLRWRGLMLDVARHFLPKDFVLRLIDLLALHKLNVLHLHLTDDQGWRIEVPGYPRLTEVGAWRARTVVGDDLGTSPDPVYDQTPHGGYYTEADLREIVAHARDRCVEVVPEIDMPGHMQAAIAAYPELGNTGAPTIVRERWGVGTRLLNVDETALRFCRDVLTHVMDVFPGRYVHCGGDEVPKDEWRDSPRVQEHIRRLGLADEEELQGWFTGYIAAFLAEHGRTLVGWDEVLDGGALPADVAVMAWREQERGEAAARLGHETVMAPTSHVYLDYYQDEDTAAEPLAFGGGFVPLSTVFDFEPVPAALDGEAARRVVGAEAQMWTEYVATEEHTEYMLFPRLCAFAEAVWRQPGERGHDRADFLARLRAHLERLDALGVGYRPLDGRNGP</sequence>
<dbReference type="RefSeq" id="WP_013153392.1">
    <property type="nucleotide sequence ID" value="NC_014210.1"/>
</dbReference>
<dbReference type="GO" id="GO:0005975">
    <property type="term" value="P:carbohydrate metabolic process"/>
    <property type="evidence" value="ECO:0007669"/>
    <property type="project" value="InterPro"/>
</dbReference>
<evidence type="ECO:0000259" key="7">
    <source>
        <dbReference type="Pfam" id="PF00728"/>
    </source>
</evidence>
<feature type="active site" description="Proton donor" evidence="6">
    <location>
        <position position="317"/>
    </location>
</feature>
<dbReference type="GO" id="GO:0004563">
    <property type="term" value="F:beta-N-acetylhexosaminidase activity"/>
    <property type="evidence" value="ECO:0007669"/>
    <property type="project" value="UniProtKB-EC"/>
</dbReference>
<evidence type="ECO:0000313" key="10">
    <source>
        <dbReference type="Proteomes" id="UP000002219"/>
    </source>
</evidence>
<dbReference type="PRINTS" id="PR00738">
    <property type="entry name" value="GLHYDRLASE20"/>
</dbReference>
<feature type="domain" description="Beta-hexosaminidase bacterial type N-terminal" evidence="8">
    <location>
        <begin position="8"/>
        <end position="136"/>
    </location>
</feature>
<dbReference type="EMBL" id="CP002040">
    <property type="protein sequence ID" value="ADH67785.1"/>
    <property type="molecule type" value="Genomic_DNA"/>
</dbReference>
<evidence type="ECO:0000256" key="5">
    <source>
        <dbReference type="ARBA" id="ARBA00023295"/>
    </source>
</evidence>
<dbReference type="SUPFAM" id="SSF51445">
    <property type="entry name" value="(Trans)glycosidases"/>
    <property type="match status" value="1"/>
</dbReference>
<accession>D7AVU6</accession>
<dbReference type="STRING" id="446468.Ndas_2363"/>
<dbReference type="CAZy" id="GH20">
    <property type="family name" value="Glycoside Hydrolase Family 20"/>
</dbReference>
<dbReference type="GO" id="GO:0016020">
    <property type="term" value="C:membrane"/>
    <property type="evidence" value="ECO:0007669"/>
    <property type="project" value="TreeGrafter"/>
</dbReference>
<keyword evidence="4 9" id="KW-0378">Hydrolase</keyword>
<dbReference type="PIRSF" id="PIRSF001093">
    <property type="entry name" value="B-hxosamndse_ab_euk"/>
    <property type="match status" value="1"/>
</dbReference>
<dbReference type="PANTHER" id="PTHR22600">
    <property type="entry name" value="BETA-HEXOSAMINIDASE"/>
    <property type="match status" value="1"/>
</dbReference>
<dbReference type="eggNOG" id="COG3525">
    <property type="taxonomic scope" value="Bacteria"/>
</dbReference>
<dbReference type="OrthoDB" id="9763537at2"/>
<dbReference type="InterPro" id="IPR015883">
    <property type="entry name" value="Glyco_hydro_20_cat"/>
</dbReference>
<gene>
    <name evidence="9" type="ordered locus">Ndas_2363</name>
</gene>
<dbReference type="CDD" id="cd06563">
    <property type="entry name" value="GH20_chitobiase-like"/>
    <property type="match status" value="1"/>
</dbReference>
<dbReference type="HOGENOM" id="CLU_007082_5_1_11"/>
<dbReference type="Pfam" id="PF00728">
    <property type="entry name" value="Glyco_hydro_20"/>
    <property type="match status" value="1"/>
</dbReference>
<dbReference type="InterPro" id="IPR029018">
    <property type="entry name" value="Hex-like_dom2"/>
</dbReference>
<dbReference type="KEGG" id="nda:Ndas_2363"/>
<dbReference type="AlphaFoldDB" id="D7AVU6"/>
<feature type="domain" description="Glycoside hydrolase family 20 catalytic" evidence="7">
    <location>
        <begin position="140"/>
        <end position="489"/>
    </location>
</feature>
<reference evidence="9 10" key="1">
    <citation type="journal article" date="2010" name="Stand. Genomic Sci.">
        <title>Complete genome sequence of Nocardiopsis dassonvillei type strain (IMRU 509).</title>
        <authorList>
            <person name="Sun H."/>
            <person name="Lapidus A."/>
            <person name="Nolan M."/>
            <person name="Lucas S."/>
            <person name="Del Rio T.G."/>
            <person name="Tice H."/>
            <person name="Cheng J.F."/>
            <person name="Tapia R."/>
            <person name="Han C."/>
            <person name="Goodwin L."/>
            <person name="Pitluck S."/>
            <person name="Pagani I."/>
            <person name="Ivanova N."/>
            <person name="Mavromatis K."/>
            <person name="Mikhailova N."/>
            <person name="Pati A."/>
            <person name="Chen A."/>
            <person name="Palaniappan K."/>
            <person name="Land M."/>
            <person name="Hauser L."/>
            <person name="Chang Y.J."/>
            <person name="Jeffries C.D."/>
            <person name="Djao O.D."/>
            <person name="Rohde M."/>
            <person name="Sikorski J."/>
            <person name="Goker M."/>
            <person name="Woyke T."/>
            <person name="Bristow J."/>
            <person name="Eisen J.A."/>
            <person name="Markowitz V."/>
            <person name="Hugenholtz P."/>
            <person name="Kyrpides N.C."/>
            <person name="Klenk H.P."/>
        </authorList>
    </citation>
    <scope>NUCLEOTIDE SEQUENCE [LARGE SCALE GENOMIC DNA]</scope>
    <source>
        <strain evidence="10">ATCC 23218 / DSM 43111 / CIP 107115 / JCM 7437 / KCTC 9190 / NBRC 14626 / NCTC 10488 / NRRL B-5397 / IMRU 509</strain>
    </source>
</reference>
<dbReference type="EC" id="3.2.1.52" evidence="3"/>
<comment type="catalytic activity">
    <reaction evidence="1">
        <text>Hydrolysis of terminal non-reducing N-acetyl-D-hexosamine residues in N-acetyl-beta-D-hexosaminides.</text>
        <dbReference type="EC" id="3.2.1.52"/>
    </reaction>
</comment>
<dbReference type="SUPFAM" id="SSF55545">
    <property type="entry name" value="beta-N-acetylhexosaminidase-like domain"/>
    <property type="match status" value="1"/>
</dbReference>
<comment type="similarity">
    <text evidence="2">Belongs to the glycosyl hydrolase 20 family.</text>
</comment>
<dbReference type="InterPro" id="IPR017853">
    <property type="entry name" value="GH"/>
</dbReference>
<dbReference type="InterPro" id="IPR025705">
    <property type="entry name" value="Beta_hexosaminidase_sua/sub"/>
</dbReference>
<name>D7AVU6_NOCDD</name>
<keyword evidence="10" id="KW-1185">Reference proteome</keyword>
<evidence type="ECO:0000256" key="4">
    <source>
        <dbReference type="ARBA" id="ARBA00022801"/>
    </source>
</evidence>
<dbReference type="InterPro" id="IPR015882">
    <property type="entry name" value="HEX_bac_N"/>
</dbReference>
<dbReference type="GO" id="GO:0030203">
    <property type="term" value="P:glycosaminoglycan metabolic process"/>
    <property type="evidence" value="ECO:0007669"/>
    <property type="project" value="TreeGrafter"/>
</dbReference>
<dbReference type="Gene3D" id="3.30.379.10">
    <property type="entry name" value="Chitobiase/beta-hexosaminidase domain 2-like"/>
    <property type="match status" value="1"/>
</dbReference>
<proteinExistence type="inferred from homology"/>
<evidence type="ECO:0000259" key="8">
    <source>
        <dbReference type="Pfam" id="PF02838"/>
    </source>
</evidence>
<evidence type="ECO:0000256" key="1">
    <source>
        <dbReference type="ARBA" id="ARBA00001231"/>
    </source>
</evidence>
<evidence type="ECO:0000313" key="9">
    <source>
        <dbReference type="EMBL" id="ADH67785.1"/>
    </source>
</evidence>
<organism evidence="9 10">
    <name type="scientific">Nocardiopsis dassonvillei (strain ATCC 23218 / DSM 43111 / CIP 107115 / JCM 7437 / KCTC 9190 / NBRC 14626 / NCTC 10488 / NRRL B-5397 / IMRU 509)</name>
    <name type="common">Actinomadura dassonvillei</name>
    <dbReference type="NCBI Taxonomy" id="446468"/>
    <lineage>
        <taxon>Bacteria</taxon>
        <taxon>Bacillati</taxon>
        <taxon>Actinomycetota</taxon>
        <taxon>Actinomycetes</taxon>
        <taxon>Streptosporangiales</taxon>
        <taxon>Nocardiopsidaceae</taxon>
        <taxon>Nocardiopsis</taxon>
    </lineage>
</organism>
<protein>
    <recommendedName>
        <fullName evidence="3">beta-N-acetylhexosaminidase</fullName>
        <ecNumber evidence="3">3.2.1.52</ecNumber>
    </recommendedName>
</protein>
<dbReference type="Gene3D" id="3.20.20.80">
    <property type="entry name" value="Glycosidases"/>
    <property type="match status" value="1"/>
</dbReference>